<evidence type="ECO:0000313" key="2">
    <source>
        <dbReference type="EMBL" id="VFJ75807.1"/>
    </source>
</evidence>
<feature type="compositionally biased region" description="Basic and acidic residues" evidence="1">
    <location>
        <begin position="1"/>
        <end position="19"/>
    </location>
</feature>
<protein>
    <submittedName>
        <fullName evidence="2">Uncharacterized protein</fullName>
    </submittedName>
</protein>
<gene>
    <name evidence="2" type="ORF">BECKFW1821C_GA0114237_10895</name>
</gene>
<organism evidence="2">
    <name type="scientific">Candidatus Kentrum sp. FW</name>
    <dbReference type="NCBI Taxonomy" id="2126338"/>
    <lineage>
        <taxon>Bacteria</taxon>
        <taxon>Pseudomonadati</taxon>
        <taxon>Pseudomonadota</taxon>
        <taxon>Gammaproteobacteria</taxon>
        <taxon>Candidatus Kentrum</taxon>
    </lineage>
</organism>
<sequence length="53" mass="6269">MAHDERVLDRMDERKESTHKQGNAHDGNLQRYTLPVNHRSVLFLARLQNDQKV</sequence>
<accession>A0A450U0H9</accession>
<evidence type="ECO:0000256" key="1">
    <source>
        <dbReference type="SAM" id="MobiDB-lite"/>
    </source>
</evidence>
<dbReference type="EMBL" id="CAADFE010000089">
    <property type="protein sequence ID" value="VFJ75807.1"/>
    <property type="molecule type" value="Genomic_DNA"/>
</dbReference>
<feature type="region of interest" description="Disordered" evidence="1">
    <location>
        <begin position="1"/>
        <end position="32"/>
    </location>
</feature>
<name>A0A450U0H9_9GAMM</name>
<reference evidence="2" key="1">
    <citation type="submission" date="2019-02" db="EMBL/GenBank/DDBJ databases">
        <authorList>
            <person name="Gruber-Vodicka R. H."/>
            <person name="Seah K. B. B."/>
        </authorList>
    </citation>
    <scope>NUCLEOTIDE SEQUENCE</scope>
    <source>
        <strain evidence="2">BECK_BZ131</strain>
    </source>
</reference>
<proteinExistence type="predicted"/>
<dbReference type="AlphaFoldDB" id="A0A450U0H9"/>